<comment type="catalytic activity">
    <reaction evidence="12">
        <text>a triacylglycerol + H2O = a diacylglycerol + a fatty acid + H(+)</text>
        <dbReference type="Rhea" id="RHEA:12044"/>
        <dbReference type="ChEBI" id="CHEBI:15377"/>
        <dbReference type="ChEBI" id="CHEBI:15378"/>
        <dbReference type="ChEBI" id="CHEBI:17855"/>
        <dbReference type="ChEBI" id="CHEBI:18035"/>
        <dbReference type="ChEBI" id="CHEBI:28868"/>
        <dbReference type="EC" id="3.1.1.3"/>
    </reaction>
    <physiologicalReaction direction="left-to-right" evidence="12">
        <dbReference type="Rhea" id="RHEA:12045"/>
    </physiologicalReaction>
</comment>
<evidence type="ECO:0000256" key="15">
    <source>
        <dbReference type="ARBA" id="ARBA00047427"/>
    </source>
</evidence>
<evidence type="ECO:0000256" key="20">
    <source>
        <dbReference type="ARBA" id="ARBA00048701"/>
    </source>
</evidence>
<comment type="catalytic activity">
    <reaction evidence="27">
        <text>an acetyl ester + H2O = an aliphatic alcohol + acetate + H(+)</text>
        <dbReference type="Rhea" id="RHEA:12957"/>
        <dbReference type="ChEBI" id="CHEBI:2571"/>
        <dbReference type="ChEBI" id="CHEBI:15377"/>
        <dbReference type="ChEBI" id="CHEBI:15378"/>
        <dbReference type="ChEBI" id="CHEBI:30089"/>
        <dbReference type="ChEBI" id="CHEBI:47622"/>
        <dbReference type="EC" id="3.1.1.6"/>
    </reaction>
    <physiologicalReaction direction="left-to-right" evidence="27">
        <dbReference type="Rhea" id="RHEA:12958"/>
    </physiologicalReaction>
</comment>
<protein>
    <recommendedName>
        <fullName evidence="31">Carboxylic ester hydrolase</fullName>
        <ecNumber evidence="31">3.1.1.-</ecNumber>
    </recommendedName>
</protein>
<dbReference type="GO" id="GO:0004771">
    <property type="term" value="F:sterol ester esterase activity"/>
    <property type="evidence" value="ECO:0007669"/>
    <property type="project" value="UniProtKB-EC"/>
</dbReference>
<comment type="subunit">
    <text evidence="30">Interacts with CLC.</text>
</comment>
<evidence type="ECO:0000256" key="12">
    <source>
        <dbReference type="ARBA" id="ARBA00023369"/>
    </source>
</evidence>
<dbReference type="CDD" id="cd00312">
    <property type="entry name" value="Esterase_lipase"/>
    <property type="match status" value="1"/>
</dbReference>
<dbReference type="Pfam" id="PF00135">
    <property type="entry name" value="COesterase"/>
    <property type="match status" value="1"/>
</dbReference>
<keyword evidence="6 31" id="KW-0732">Signal</keyword>
<name>A0A6P8GDD5_CLUHA</name>
<comment type="catalytic activity">
    <reaction evidence="18">
        <text>1,2,3-tri-(9Z-octadecenoyl)-glycerol + H2O = di-(9Z)-octadecenoylglycerol + (9Z)-octadecenoate + H(+)</text>
        <dbReference type="Rhea" id="RHEA:38575"/>
        <dbReference type="ChEBI" id="CHEBI:15377"/>
        <dbReference type="ChEBI" id="CHEBI:15378"/>
        <dbReference type="ChEBI" id="CHEBI:30823"/>
        <dbReference type="ChEBI" id="CHEBI:53753"/>
        <dbReference type="ChEBI" id="CHEBI:75945"/>
    </reaction>
    <physiologicalReaction direction="left-to-right" evidence="18">
        <dbReference type="Rhea" id="RHEA:38576"/>
    </physiologicalReaction>
</comment>
<comment type="catalytic activity">
    <reaction evidence="24">
        <text>13-(9Z-octadecenoyloxy)-octadecanoate + H2O = 13-hydroxy-octadecanoate + (9Z)-octadecenoate + H(+)</text>
        <dbReference type="Rhea" id="RHEA:52064"/>
        <dbReference type="ChEBI" id="CHEBI:15377"/>
        <dbReference type="ChEBI" id="CHEBI:15378"/>
        <dbReference type="ChEBI" id="CHEBI:30823"/>
        <dbReference type="ChEBI" id="CHEBI:136303"/>
        <dbReference type="ChEBI" id="CHEBI:136304"/>
    </reaction>
    <physiologicalReaction direction="left-to-right" evidence="24">
        <dbReference type="Rhea" id="RHEA:52065"/>
    </physiologicalReaction>
</comment>
<evidence type="ECO:0000256" key="14">
    <source>
        <dbReference type="ARBA" id="ARBA00047368"/>
    </source>
</evidence>
<dbReference type="PROSITE" id="PS00122">
    <property type="entry name" value="CARBOXYLESTERASE_B_1"/>
    <property type="match status" value="1"/>
</dbReference>
<evidence type="ECO:0000256" key="19">
    <source>
        <dbReference type="ARBA" id="ARBA00048680"/>
    </source>
</evidence>
<evidence type="ECO:0000256" key="9">
    <source>
        <dbReference type="ARBA" id="ARBA00023098"/>
    </source>
</evidence>
<evidence type="ECO:0000256" key="28">
    <source>
        <dbReference type="ARBA" id="ARBA00052473"/>
    </source>
</evidence>
<evidence type="ECO:0000256" key="8">
    <source>
        <dbReference type="ARBA" id="ARBA00022963"/>
    </source>
</evidence>
<dbReference type="EC" id="3.1.1.-" evidence="31"/>
<dbReference type="InterPro" id="IPR002018">
    <property type="entry name" value="CarbesteraseB"/>
</dbReference>
<comment type="subcellular location">
    <subcellularLocation>
        <location evidence="2">Secreted</location>
    </subcellularLocation>
</comment>
<comment type="catalytic activity">
    <reaction evidence="15">
        <text>13-octadecanoyloxy-octadecanoate + H2O = 13-hydroxy-octadecanoate + octadecanoate + H(+)</text>
        <dbReference type="Rhea" id="RHEA:52084"/>
        <dbReference type="ChEBI" id="CHEBI:15377"/>
        <dbReference type="ChEBI" id="CHEBI:15378"/>
        <dbReference type="ChEBI" id="CHEBI:25629"/>
        <dbReference type="ChEBI" id="CHEBI:136304"/>
        <dbReference type="ChEBI" id="CHEBI:136335"/>
    </reaction>
    <physiologicalReaction direction="left-to-right" evidence="15">
        <dbReference type="Rhea" id="RHEA:52085"/>
    </physiologicalReaction>
</comment>
<dbReference type="GeneID" id="105902567"/>
<evidence type="ECO:0000256" key="17">
    <source>
        <dbReference type="ARBA" id="ARBA00047863"/>
    </source>
</evidence>
<comment type="catalytic activity">
    <reaction evidence="17">
        <text>9-hexadecanoyloxy-octadecanoate + H2O = 9-hydroxy-octadecanoate + hexadecanoate + H(+)</text>
        <dbReference type="Rhea" id="RHEA:52052"/>
        <dbReference type="ChEBI" id="CHEBI:7896"/>
        <dbReference type="ChEBI" id="CHEBI:15377"/>
        <dbReference type="ChEBI" id="CHEBI:15378"/>
        <dbReference type="ChEBI" id="CHEBI:83670"/>
        <dbReference type="ChEBI" id="CHEBI:136286"/>
    </reaction>
    <physiologicalReaction direction="left-to-right" evidence="17">
        <dbReference type="Rhea" id="RHEA:52053"/>
    </physiologicalReaction>
</comment>
<evidence type="ECO:0000256" key="21">
    <source>
        <dbReference type="ARBA" id="ARBA00048800"/>
    </source>
</evidence>
<evidence type="ECO:0000256" key="25">
    <source>
        <dbReference type="ARBA" id="ARBA00049322"/>
    </source>
</evidence>
<keyword evidence="4" id="KW-0719">Serine esterase</keyword>
<evidence type="ECO:0000256" key="2">
    <source>
        <dbReference type="ARBA" id="ARBA00004613"/>
    </source>
</evidence>
<comment type="catalytic activity">
    <reaction evidence="22">
        <text>9-octadecanoyloxy-octadecanoate + H2O = 9-hydroxy-octadecanoate + octadecanoate + H(+)</text>
        <dbReference type="Rhea" id="RHEA:52096"/>
        <dbReference type="ChEBI" id="CHEBI:15377"/>
        <dbReference type="ChEBI" id="CHEBI:15378"/>
        <dbReference type="ChEBI" id="CHEBI:25629"/>
        <dbReference type="ChEBI" id="CHEBI:136286"/>
        <dbReference type="ChEBI" id="CHEBI:136373"/>
    </reaction>
    <physiologicalReaction direction="left-to-right" evidence="22">
        <dbReference type="Rhea" id="RHEA:52097"/>
    </physiologicalReaction>
</comment>
<evidence type="ECO:0000256" key="7">
    <source>
        <dbReference type="ARBA" id="ARBA00022801"/>
    </source>
</evidence>
<evidence type="ECO:0000256" key="13">
    <source>
        <dbReference type="ARBA" id="ARBA00033629"/>
    </source>
</evidence>
<evidence type="ECO:0000256" key="5">
    <source>
        <dbReference type="ARBA" id="ARBA00022525"/>
    </source>
</evidence>
<feature type="signal peptide" evidence="31">
    <location>
        <begin position="1"/>
        <end position="19"/>
    </location>
</feature>
<evidence type="ECO:0000313" key="34">
    <source>
        <dbReference type="RefSeq" id="XP_031433035.1"/>
    </source>
</evidence>
<dbReference type="RefSeq" id="XP_031433035.1">
    <property type="nucleotide sequence ID" value="XM_031577175.1"/>
</dbReference>
<feature type="chain" id="PRO_5028523482" description="Carboxylic ester hydrolase" evidence="31">
    <location>
        <begin position="20"/>
        <end position="552"/>
    </location>
</feature>
<comment type="catalytic activity">
    <reaction evidence="25">
        <text>13-(9Z-hexadecenoyloxy)-octadecanoate + H2O = 13-hydroxy-octadecanoate + (9Z)-hexadecenoate + H(+)</text>
        <dbReference type="Rhea" id="RHEA:52076"/>
        <dbReference type="ChEBI" id="CHEBI:15377"/>
        <dbReference type="ChEBI" id="CHEBI:15378"/>
        <dbReference type="ChEBI" id="CHEBI:32372"/>
        <dbReference type="ChEBI" id="CHEBI:136304"/>
        <dbReference type="ChEBI" id="CHEBI:136315"/>
    </reaction>
    <physiologicalReaction direction="left-to-right" evidence="25">
        <dbReference type="Rhea" id="RHEA:52077"/>
    </physiologicalReaction>
</comment>
<proteinExistence type="inferred from homology"/>
<evidence type="ECO:0000256" key="3">
    <source>
        <dbReference type="ARBA" id="ARBA00005964"/>
    </source>
</evidence>
<dbReference type="PANTHER" id="PTHR43903">
    <property type="entry name" value="NEUROLIGIN"/>
    <property type="match status" value="1"/>
</dbReference>
<evidence type="ECO:0000256" key="26">
    <source>
        <dbReference type="ARBA" id="ARBA00049428"/>
    </source>
</evidence>
<dbReference type="InterPro" id="IPR029058">
    <property type="entry name" value="AB_hydrolase_fold"/>
</dbReference>
<keyword evidence="9" id="KW-0443">Lipid metabolism</keyword>
<evidence type="ECO:0000256" key="29">
    <source>
        <dbReference type="ARBA" id="ARBA00053019"/>
    </source>
</evidence>
<reference evidence="34" key="1">
    <citation type="submission" date="2025-08" db="UniProtKB">
        <authorList>
            <consortium name="RefSeq"/>
        </authorList>
    </citation>
    <scope>IDENTIFICATION</scope>
</reference>
<feature type="domain" description="Carboxylesterase type B" evidence="32">
    <location>
        <begin position="25"/>
        <end position="534"/>
    </location>
</feature>
<dbReference type="AlphaFoldDB" id="A0A6P8GDD5"/>
<keyword evidence="33" id="KW-1185">Reference proteome</keyword>
<comment type="catalytic activity">
    <reaction evidence="1">
        <text>9-(9Z-hexadecenoyloxy)-octadecanoate + H2O = (9Z)-hexadecenoate + 9-hydroxy-octadecanoate + H(+)</text>
        <dbReference type="Rhea" id="RHEA:52068"/>
        <dbReference type="ChEBI" id="CHEBI:15377"/>
        <dbReference type="ChEBI" id="CHEBI:15378"/>
        <dbReference type="ChEBI" id="CHEBI:32372"/>
        <dbReference type="ChEBI" id="CHEBI:136286"/>
        <dbReference type="ChEBI" id="CHEBI:136309"/>
    </reaction>
    <physiologicalReaction direction="left-to-right" evidence="1">
        <dbReference type="Rhea" id="RHEA:52069"/>
    </physiologicalReaction>
</comment>
<dbReference type="KEGG" id="char:105902567"/>
<evidence type="ECO:0000256" key="11">
    <source>
        <dbReference type="ARBA" id="ARBA00023180"/>
    </source>
</evidence>
<evidence type="ECO:0000256" key="10">
    <source>
        <dbReference type="ARBA" id="ARBA00023157"/>
    </source>
</evidence>
<evidence type="ECO:0000256" key="30">
    <source>
        <dbReference type="ARBA" id="ARBA00064516"/>
    </source>
</evidence>
<dbReference type="GO" id="GO:0008126">
    <property type="term" value="F:acetylesterase activity"/>
    <property type="evidence" value="ECO:0007669"/>
    <property type="project" value="UniProtKB-EC"/>
</dbReference>
<comment type="catalytic activity">
    <reaction evidence="28">
        <text>5-(9Z-hexadecenoyloxy)-octadecanoate + H2O = 5-hydroxy-octadecanoate + (9Z)-hexadecenoate + H(+)</text>
        <dbReference type="Rhea" id="RHEA:52092"/>
        <dbReference type="ChEBI" id="CHEBI:15377"/>
        <dbReference type="ChEBI" id="CHEBI:15378"/>
        <dbReference type="ChEBI" id="CHEBI:32372"/>
        <dbReference type="ChEBI" id="CHEBI:136369"/>
        <dbReference type="ChEBI" id="CHEBI:136370"/>
    </reaction>
    <physiologicalReaction direction="left-to-right" evidence="28">
        <dbReference type="Rhea" id="RHEA:52093"/>
    </physiologicalReaction>
</comment>
<keyword evidence="8" id="KW-0442">Lipid degradation</keyword>
<evidence type="ECO:0000256" key="24">
    <source>
        <dbReference type="ARBA" id="ARBA00049296"/>
    </source>
</evidence>
<dbReference type="InterPro" id="IPR051093">
    <property type="entry name" value="Neuroligin/BSAL"/>
</dbReference>
<evidence type="ECO:0000256" key="18">
    <source>
        <dbReference type="ARBA" id="ARBA00048386"/>
    </source>
</evidence>
<comment type="catalytic activity">
    <reaction evidence="26">
        <text>12-(9Z-hexadecenoyloxy)-octadecanoate + H2O = 12-hydroxyoctadecanoate + (9Z)-hexadecenoate + H(+)</text>
        <dbReference type="Rhea" id="RHEA:52072"/>
        <dbReference type="ChEBI" id="CHEBI:15377"/>
        <dbReference type="ChEBI" id="CHEBI:15378"/>
        <dbReference type="ChEBI" id="CHEBI:32372"/>
        <dbReference type="ChEBI" id="CHEBI:84201"/>
        <dbReference type="ChEBI" id="CHEBI:136312"/>
    </reaction>
    <physiologicalReaction direction="left-to-right" evidence="26">
        <dbReference type="Rhea" id="RHEA:52073"/>
    </physiologicalReaction>
</comment>
<keyword evidence="10" id="KW-1015">Disulfide bond</keyword>
<comment type="catalytic activity">
    <reaction evidence="19">
        <text>12-octadecanoyloxy-octadecanoate + H2O = 12-hydroxyoctadecanoate + octadecanoate + H(+)</text>
        <dbReference type="Rhea" id="RHEA:52080"/>
        <dbReference type="ChEBI" id="CHEBI:15377"/>
        <dbReference type="ChEBI" id="CHEBI:15378"/>
        <dbReference type="ChEBI" id="CHEBI:25629"/>
        <dbReference type="ChEBI" id="CHEBI:84201"/>
        <dbReference type="ChEBI" id="CHEBI:136330"/>
    </reaction>
    <physiologicalReaction direction="left-to-right" evidence="19">
        <dbReference type="Rhea" id="RHEA:52081"/>
    </physiologicalReaction>
</comment>
<evidence type="ECO:0000256" key="16">
    <source>
        <dbReference type="ARBA" id="ARBA00047653"/>
    </source>
</evidence>
<comment type="similarity">
    <text evidence="3 31">Belongs to the type-B carboxylesterase/lipase family.</text>
</comment>
<evidence type="ECO:0000256" key="1">
    <source>
        <dbReference type="ARBA" id="ARBA00000923"/>
    </source>
</evidence>
<organism evidence="33 34">
    <name type="scientific">Clupea harengus</name>
    <name type="common">Atlantic herring</name>
    <dbReference type="NCBI Taxonomy" id="7950"/>
    <lineage>
        <taxon>Eukaryota</taxon>
        <taxon>Metazoa</taxon>
        <taxon>Chordata</taxon>
        <taxon>Craniata</taxon>
        <taxon>Vertebrata</taxon>
        <taxon>Euteleostomi</taxon>
        <taxon>Actinopterygii</taxon>
        <taxon>Neopterygii</taxon>
        <taxon>Teleostei</taxon>
        <taxon>Clupei</taxon>
        <taxon>Clupeiformes</taxon>
        <taxon>Clupeoidei</taxon>
        <taxon>Clupeidae</taxon>
        <taxon>Clupea</taxon>
    </lineage>
</organism>
<evidence type="ECO:0000256" key="31">
    <source>
        <dbReference type="RuleBase" id="RU361235"/>
    </source>
</evidence>
<comment type="catalytic activity">
    <reaction evidence="13">
        <text>a butanoate ester + H2O = an aliphatic alcohol + butanoate + H(+)</text>
        <dbReference type="Rhea" id="RHEA:47348"/>
        <dbReference type="ChEBI" id="CHEBI:2571"/>
        <dbReference type="ChEBI" id="CHEBI:15377"/>
        <dbReference type="ChEBI" id="CHEBI:15378"/>
        <dbReference type="ChEBI" id="CHEBI:17968"/>
        <dbReference type="ChEBI" id="CHEBI:50477"/>
    </reaction>
    <physiologicalReaction direction="left-to-right" evidence="13">
        <dbReference type="Rhea" id="RHEA:47349"/>
    </physiologicalReaction>
</comment>
<sequence>MAMLGLMLVAALCLGSASAASLGAVLTEGGMVSGDNYAVSGLFRYMDVFKGIPFAAPPGRFEKPKPHPGWDGILKAKDFSNRCLQLNLLQTDTRGNEDCLYLNVWVPQGRKEVSYNLPVMIWIYGGGFIVGGSMGGNILNNYLYDGEEIANRGNVIVVTLNYRVGAMGFLSTGDDGLPGNYGLWDQHAGIAWVHRNIRAFGGDPDNITVFGESAGAVSVNLQLISPKNKGLIRRGISQSGVALCSWAINRNPRELAELIATKVRCPTDDKMTACLKMTDPVTLTLAGSLNMDGSADAPIVNNLVLSPVIDGDFLPDEPANLFVNAAEMDYIIGANDMDGHLFAGIDVPSLNQPIQHTPLEDLKTLLAALTKEKGPQAAELAFGEYSHTWGKKPTKEEIKRAVVEAETDYIFLVPTQAALYQHNSVATTGRTYSYLFSQASRNPTFPSWMGADHADDLQFVFGKPFNSPLGYWPKHRDVSGYMIAYWTNFAKTGNPNEGESKVPVTWPAFNKETHKYVDIDHRMGRNSVKQKMRMRFVYYWTNIYASLPTISE</sequence>
<dbReference type="InterPro" id="IPR019826">
    <property type="entry name" value="Carboxylesterase_B_AS"/>
</dbReference>
<evidence type="ECO:0000256" key="27">
    <source>
        <dbReference type="ARBA" id="ARBA00051791"/>
    </source>
</evidence>
<evidence type="ECO:0000313" key="33">
    <source>
        <dbReference type="Proteomes" id="UP000515152"/>
    </source>
</evidence>
<dbReference type="GO" id="GO:0004806">
    <property type="term" value="F:triacylglycerol lipase activity"/>
    <property type="evidence" value="ECO:0007669"/>
    <property type="project" value="UniProtKB-EC"/>
</dbReference>
<dbReference type="Proteomes" id="UP000515152">
    <property type="component" value="Chromosome 12"/>
</dbReference>
<evidence type="ECO:0000256" key="22">
    <source>
        <dbReference type="ARBA" id="ARBA00049221"/>
    </source>
</evidence>
<dbReference type="GO" id="GO:0005576">
    <property type="term" value="C:extracellular region"/>
    <property type="evidence" value="ECO:0007669"/>
    <property type="project" value="UniProtKB-SubCell"/>
</dbReference>
<comment type="catalytic activity">
    <reaction evidence="29">
        <text>a sterol ester + H2O = a sterol + a fatty acid + H(+)</text>
        <dbReference type="Rhea" id="RHEA:10100"/>
        <dbReference type="ChEBI" id="CHEBI:15377"/>
        <dbReference type="ChEBI" id="CHEBI:15378"/>
        <dbReference type="ChEBI" id="CHEBI:15889"/>
        <dbReference type="ChEBI" id="CHEBI:28868"/>
        <dbReference type="ChEBI" id="CHEBI:35915"/>
        <dbReference type="EC" id="3.1.1.13"/>
    </reaction>
    <physiologicalReaction direction="left-to-right" evidence="29">
        <dbReference type="Rhea" id="RHEA:10101"/>
    </physiologicalReaction>
</comment>
<keyword evidence="11" id="KW-0325">Glycoprotein</keyword>
<dbReference type="SUPFAM" id="SSF53474">
    <property type="entry name" value="alpha/beta-Hydrolases"/>
    <property type="match status" value="1"/>
</dbReference>
<dbReference type="GO" id="GO:0016042">
    <property type="term" value="P:lipid catabolic process"/>
    <property type="evidence" value="ECO:0007669"/>
    <property type="project" value="UniProtKB-KW"/>
</dbReference>
<evidence type="ECO:0000256" key="23">
    <source>
        <dbReference type="ARBA" id="ARBA00049290"/>
    </source>
</evidence>
<dbReference type="OrthoDB" id="19653at2759"/>
<comment type="catalytic activity">
    <reaction evidence="20">
        <text>12-(9Z-octadecenoyloxy)-octadecanoate + H2O = 12-hydroxyoctadecanoate + (9Z)-octadecenoate + H(+)</text>
        <dbReference type="Rhea" id="RHEA:52060"/>
        <dbReference type="ChEBI" id="CHEBI:15377"/>
        <dbReference type="ChEBI" id="CHEBI:15378"/>
        <dbReference type="ChEBI" id="CHEBI:30823"/>
        <dbReference type="ChEBI" id="CHEBI:84201"/>
        <dbReference type="ChEBI" id="CHEBI:136302"/>
    </reaction>
    <physiologicalReaction direction="left-to-right" evidence="20">
        <dbReference type="Rhea" id="RHEA:52061"/>
    </physiologicalReaction>
</comment>
<comment type="catalytic activity">
    <reaction evidence="23">
        <text>1,2,3-trioctanoylglycerol + H2O = dioctanoylglycerol + octanoate + H(+)</text>
        <dbReference type="Rhea" id="RHEA:47864"/>
        <dbReference type="ChEBI" id="CHEBI:15377"/>
        <dbReference type="ChEBI" id="CHEBI:15378"/>
        <dbReference type="ChEBI" id="CHEBI:25646"/>
        <dbReference type="ChEBI" id="CHEBI:76978"/>
        <dbReference type="ChEBI" id="CHEBI:88066"/>
    </reaction>
    <physiologicalReaction direction="left-to-right" evidence="23">
        <dbReference type="Rhea" id="RHEA:47865"/>
    </physiologicalReaction>
</comment>
<comment type="catalytic activity">
    <reaction evidence="16">
        <text>cholesteryl (9Z-octadecenoate) + H2O = cholesterol + (9Z)-octadecenoate + H(+)</text>
        <dbReference type="Rhea" id="RHEA:33875"/>
        <dbReference type="ChEBI" id="CHEBI:15377"/>
        <dbReference type="ChEBI" id="CHEBI:15378"/>
        <dbReference type="ChEBI" id="CHEBI:16113"/>
        <dbReference type="ChEBI" id="CHEBI:30823"/>
        <dbReference type="ChEBI" id="CHEBI:46898"/>
    </reaction>
    <physiologicalReaction direction="left-to-right" evidence="16">
        <dbReference type="Rhea" id="RHEA:33876"/>
    </physiologicalReaction>
</comment>
<keyword evidence="5" id="KW-0964">Secreted</keyword>
<dbReference type="FunFam" id="3.40.50.1820:FF:000100">
    <property type="entry name" value="Carboxylic ester hydrolase"/>
    <property type="match status" value="1"/>
</dbReference>
<dbReference type="InterPro" id="IPR019819">
    <property type="entry name" value="Carboxylesterase_B_CS"/>
</dbReference>
<gene>
    <name evidence="34" type="primary">LOC105902567</name>
</gene>
<keyword evidence="7 31" id="KW-0378">Hydrolase</keyword>
<evidence type="ECO:0000256" key="6">
    <source>
        <dbReference type="ARBA" id="ARBA00022729"/>
    </source>
</evidence>
<comment type="catalytic activity">
    <reaction evidence="21">
        <text>9-(9Z-octadecenoyloxy)-octadecanoate + H2O = 9-hydroxy-octadecanoate + (9Z)-octadecenoate + H(+)</text>
        <dbReference type="Rhea" id="RHEA:52048"/>
        <dbReference type="ChEBI" id="CHEBI:15377"/>
        <dbReference type="ChEBI" id="CHEBI:15378"/>
        <dbReference type="ChEBI" id="CHEBI:30823"/>
        <dbReference type="ChEBI" id="CHEBI:136282"/>
        <dbReference type="ChEBI" id="CHEBI:136286"/>
    </reaction>
    <physiologicalReaction direction="left-to-right" evidence="21">
        <dbReference type="Rhea" id="RHEA:52049"/>
    </physiologicalReaction>
</comment>
<dbReference type="PROSITE" id="PS00941">
    <property type="entry name" value="CARBOXYLESTERASE_B_2"/>
    <property type="match status" value="1"/>
</dbReference>
<evidence type="ECO:0000259" key="32">
    <source>
        <dbReference type="Pfam" id="PF00135"/>
    </source>
</evidence>
<comment type="catalytic activity">
    <reaction evidence="14">
        <text>12-hexadecanoyloxy-octadecanoate + H2O = 12-hydroxyoctadecanoate + hexadecanoate + H(+)</text>
        <dbReference type="Rhea" id="RHEA:52056"/>
        <dbReference type="ChEBI" id="CHEBI:7896"/>
        <dbReference type="ChEBI" id="CHEBI:15377"/>
        <dbReference type="ChEBI" id="CHEBI:15378"/>
        <dbReference type="ChEBI" id="CHEBI:83677"/>
        <dbReference type="ChEBI" id="CHEBI:84201"/>
    </reaction>
    <physiologicalReaction direction="left-to-right" evidence="14">
        <dbReference type="Rhea" id="RHEA:52057"/>
    </physiologicalReaction>
</comment>
<evidence type="ECO:0000256" key="4">
    <source>
        <dbReference type="ARBA" id="ARBA00022487"/>
    </source>
</evidence>
<accession>A0A6P8GDD5</accession>
<dbReference type="Gene3D" id="3.40.50.1820">
    <property type="entry name" value="alpha/beta hydrolase"/>
    <property type="match status" value="1"/>
</dbReference>